<evidence type="ECO:0008006" key="3">
    <source>
        <dbReference type="Google" id="ProtNLM"/>
    </source>
</evidence>
<name>A0A9R1V3J5_LACSA</name>
<protein>
    <recommendedName>
        <fullName evidence="3">Reverse transcriptase domain-containing protein</fullName>
    </recommendedName>
</protein>
<proteinExistence type="predicted"/>
<evidence type="ECO:0000313" key="2">
    <source>
        <dbReference type="Proteomes" id="UP000235145"/>
    </source>
</evidence>
<keyword evidence="2" id="KW-1185">Reference proteome</keyword>
<evidence type="ECO:0000313" key="1">
    <source>
        <dbReference type="EMBL" id="KAJ0198946.1"/>
    </source>
</evidence>
<gene>
    <name evidence="1" type="ORF">LSAT_V11C600333980</name>
</gene>
<comment type="caution">
    <text evidence="1">The sequence shown here is derived from an EMBL/GenBank/DDBJ whole genome shotgun (WGS) entry which is preliminary data.</text>
</comment>
<sequence>MRLLIGIKRKEKMMILKKWNGWINACPMSSRDTIVVNACPTHEFSLYKGLRQGDMVSNFLFIIVMKERFSLSQLFYAYDALFMEQRDHQNITKLVSILNYFYMVSGIRLNLQKSNLYGIGVNDAQVEVMVMGTWCLATSFPFHYHAL</sequence>
<dbReference type="Proteomes" id="UP000235145">
    <property type="component" value="Unassembled WGS sequence"/>
</dbReference>
<dbReference type="EMBL" id="NBSK02000006">
    <property type="protein sequence ID" value="KAJ0198946.1"/>
    <property type="molecule type" value="Genomic_DNA"/>
</dbReference>
<accession>A0A9R1V3J5</accession>
<dbReference type="AlphaFoldDB" id="A0A9R1V3J5"/>
<organism evidence="1 2">
    <name type="scientific">Lactuca sativa</name>
    <name type="common">Garden lettuce</name>
    <dbReference type="NCBI Taxonomy" id="4236"/>
    <lineage>
        <taxon>Eukaryota</taxon>
        <taxon>Viridiplantae</taxon>
        <taxon>Streptophyta</taxon>
        <taxon>Embryophyta</taxon>
        <taxon>Tracheophyta</taxon>
        <taxon>Spermatophyta</taxon>
        <taxon>Magnoliopsida</taxon>
        <taxon>eudicotyledons</taxon>
        <taxon>Gunneridae</taxon>
        <taxon>Pentapetalae</taxon>
        <taxon>asterids</taxon>
        <taxon>campanulids</taxon>
        <taxon>Asterales</taxon>
        <taxon>Asteraceae</taxon>
        <taxon>Cichorioideae</taxon>
        <taxon>Cichorieae</taxon>
        <taxon>Lactucinae</taxon>
        <taxon>Lactuca</taxon>
    </lineage>
</organism>
<reference evidence="1 2" key="1">
    <citation type="journal article" date="2017" name="Nat. Commun.">
        <title>Genome assembly with in vitro proximity ligation data and whole-genome triplication in lettuce.</title>
        <authorList>
            <person name="Reyes-Chin-Wo S."/>
            <person name="Wang Z."/>
            <person name="Yang X."/>
            <person name="Kozik A."/>
            <person name="Arikit S."/>
            <person name="Song C."/>
            <person name="Xia L."/>
            <person name="Froenicke L."/>
            <person name="Lavelle D.O."/>
            <person name="Truco M.J."/>
            <person name="Xia R."/>
            <person name="Zhu S."/>
            <person name="Xu C."/>
            <person name="Xu H."/>
            <person name="Xu X."/>
            <person name="Cox K."/>
            <person name="Korf I."/>
            <person name="Meyers B.C."/>
            <person name="Michelmore R.W."/>
        </authorList>
    </citation>
    <scope>NUCLEOTIDE SEQUENCE [LARGE SCALE GENOMIC DNA]</scope>
    <source>
        <strain evidence="2">cv. Salinas</strain>
        <tissue evidence="1">Seedlings</tissue>
    </source>
</reference>